<dbReference type="EMBL" id="CGBR01000006">
    <property type="protein sequence ID" value="CFQ58413.1"/>
    <property type="molecule type" value="Genomic_DNA"/>
</dbReference>
<dbReference type="Proteomes" id="UP000048841">
    <property type="component" value="Unassembled WGS sequence"/>
</dbReference>
<evidence type="ECO:0000313" key="8">
    <source>
        <dbReference type="Proteomes" id="UP000041356"/>
    </source>
</evidence>
<dbReference type="PANTHER" id="PTHR36539:SF1">
    <property type="entry name" value="BACTERIAL MICROCOMPARTMENT SHELL VERTEX PROTEIN EUTN"/>
    <property type="match status" value="1"/>
</dbReference>
<keyword evidence="3" id="KW-1283">Bacterial microcompartment</keyword>
<reference evidence="7" key="3">
    <citation type="submission" date="2023-02" db="EMBL/GenBank/DDBJ databases">
        <authorList>
            <person name="Ashton P.M."/>
            <person name="Dallman T."/>
            <person name="Nair S."/>
            <person name="De Pinna E."/>
            <person name="Peters T."/>
            <person name="Grant K."/>
        </authorList>
    </citation>
    <scope>NUCLEOTIDE SEQUENCE</scope>
    <source>
        <strain evidence="7">01103883</strain>
    </source>
</reference>
<dbReference type="KEGG" id="yew:CH47_2088"/>
<dbReference type="PANTHER" id="PTHR36539">
    <property type="entry name" value="ETHANOLAMINE UTILIZATION PROTEIN EUTN"/>
    <property type="match status" value="1"/>
</dbReference>
<dbReference type="KEGG" id="yef:FORC2_2720"/>
<dbReference type="PATRIC" id="fig|630.128.peg.1483"/>
<evidence type="ECO:0000313" key="7">
    <source>
        <dbReference type="EMBL" id="ELI8102480.1"/>
    </source>
</evidence>
<comment type="subcellular location">
    <subcellularLocation>
        <location evidence="2">Bacterial microcompartment</location>
    </subcellularLocation>
</comment>
<gene>
    <name evidence="4" type="primary">pduN</name>
    <name evidence="6" type="ORF">ERS137939_02807</name>
    <name evidence="4" type="ORF">ERS137941_01296</name>
    <name evidence="5" type="ORF">ERS137959_00940</name>
    <name evidence="7" type="ORF">RSF11_002180</name>
</gene>
<dbReference type="GO" id="GO:0031469">
    <property type="term" value="C:bacterial microcompartment"/>
    <property type="evidence" value="ECO:0007669"/>
    <property type="project" value="UniProtKB-SubCell"/>
</dbReference>
<reference evidence="8 9" key="1">
    <citation type="submission" date="2015-03" db="EMBL/GenBank/DDBJ databases">
        <authorList>
            <consortium name="Pathogen Informatics"/>
            <person name="Murphy D."/>
        </authorList>
    </citation>
    <scope>NUCLEOTIDE SEQUENCE [LARGE SCALE GENOMIC DNA]</scope>
    <source>
        <strain evidence="5 9">IP05342</strain>
        <strain evidence="6 8">IP27818</strain>
    </source>
</reference>
<dbReference type="InterPro" id="IPR036677">
    <property type="entry name" value="EutN_CcmL_sf"/>
</dbReference>
<dbReference type="Proteomes" id="UP000041601">
    <property type="component" value="Unassembled WGS sequence"/>
</dbReference>
<evidence type="ECO:0000313" key="5">
    <source>
        <dbReference type="EMBL" id="CND35058.1"/>
    </source>
</evidence>
<dbReference type="KEGG" id="yet:CH48_3142"/>
<evidence type="ECO:0000256" key="1">
    <source>
        <dbReference type="ARBA" id="ARBA00023608"/>
    </source>
</evidence>
<dbReference type="OMA" id="MIVQQIN"/>
<dbReference type="Proteomes" id="UP001182355">
    <property type="component" value="Unassembled WGS sequence"/>
</dbReference>
<dbReference type="SUPFAM" id="SSF159133">
    <property type="entry name" value="EutN/CcmL-like"/>
    <property type="match status" value="1"/>
</dbReference>
<dbReference type="CDD" id="cd01614">
    <property type="entry name" value="EutN_CcmL"/>
    <property type="match status" value="1"/>
</dbReference>
<dbReference type="InterPro" id="IPR004992">
    <property type="entry name" value="EutN_CcmL"/>
</dbReference>
<protein>
    <submittedName>
        <fullName evidence="7">EutN/CcmL family microcompartment protein</fullName>
    </submittedName>
    <submittedName>
        <fullName evidence="4 5">Propanediol utilization polyhedral bodies protein</fullName>
    </submittedName>
</protein>
<dbReference type="Gene3D" id="2.40.50.220">
    <property type="entry name" value="EutN/Ccml"/>
    <property type="match status" value="1"/>
</dbReference>
<dbReference type="EMBL" id="CPXJ01000009">
    <property type="protein sequence ID" value="CND35058.1"/>
    <property type="molecule type" value="Genomic_DNA"/>
</dbReference>
<dbReference type="Proteomes" id="UP000041356">
    <property type="component" value="Unassembled WGS sequence"/>
</dbReference>
<evidence type="ECO:0000313" key="10">
    <source>
        <dbReference type="Proteomes" id="UP000048841"/>
    </source>
</evidence>
<evidence type="ECO:0000313" key="4">
    <source>
        <dbReference type="EMBL" id="CFQ58413.1"/>
    </source>
</evidence>
<name>A0A0E1NAL2_YEREN</name>
<keyword evidence="9" id="KW-1185">Reference proteome</keyword>
<dbReference type="Pfam" id="PF03319">
    <property type="entry name" value="EutN_CcmL"/>
    <property type="match status" value="1"/>
</dbReference>
<sequence length="91" mass="9349">MQLARVVGSVVSTQKSPTLIGKKLLLVRRVAGDGSLPPDSNTPDEVAVDSVGAGQGELVLLSGGSSARRVFAEPNDAIDLAIVAIVDECSY</sequence>
<organism evidence="4 10">
    <name type="scientific">Yersinia enterocolitica</name>
    <dbReference type="NCBI Taxonomy" id="630"/>
    <lineage>
        <taxon>Bacteria</taxon>
        <taxon>Pseudomonadati</taxon>
        <taxon>Pseudomonadota</taxon>
        <taxon>Gammaproteobacteria</taxon>
        <taxon>Enterobacterales</taxon>
        <taxon>Yersiniaceae</taxon>
        <taxon>Yersinia</taxon>
    </lineage>
</organism>
<dbReference type="GeneID" id="97456865"/>
<dbReference type="PROSITE" id="PS51932">
    <property type="entry name" value="BMV"/>
    <property type="match status" value="1"/>
</dbReference>
<comment type="similarity">
    <text evidence="1">Belongs to the CcmL/EutN family.</text>
</comment>
<evidence type="ECO:0000313" key="6">
    <source>
        <dbReference type="EMBL" id="CNF94185.1"/>
    </source>
</evidence>
<dbReference type="AlphaFoldDB" id="A0A0E1NAL2"/>
<evidence type="ECO:0000256" key="2">
    <source>
        <dbReference type="ARBA" id="ARBA00024322"/>
    </source>
</evidence>
<evidence type="ECO:0000256" key="3">
    <source>
        <dbReference type="ARBA" id="ARBA00024446"/>
    </source>
</evidence>
<accession>A0A0E1NAL2</accession>
<evidence type="ECO:0000313" key="9">
    <source>
        <dbReference type="Proteomes" id="UP000041601"/>
    </source>
</evidence>
<dbReference type="RefSeq" id="WP_004699362.1">
    <property type="nucleotide sequence ID" value="NZ_CAADJK010000001.1"/>
</dbReference>
<reference evidence="4 10" key="2">
    <citation type="submission" date="2015-03" db="EMBL/GenBank/DDBJ databases">
        <authorList>
            <person name="Murphy D."/>
        </authorList>
    </citation>
    <scope>NUCLEOTIDE SEQUENCE [LARGE SCALE GENOMIC DNA]</scope>
    <source>
        <strain evidence="4 10">IP26249</strain>
    </source>
</reference>
<dbReference type="EMBL" id="CPZF01000007">
    <property type="protein sequence ID" value="CNF94185.1"/>
    <property type="molecule type" value="Genomic_DNA"/>
</dbReference>
<dbReference type="EMBL" id="ABNAVX010000010">
    <property type="protein sequence ID" value="ELI8102480.1"/>
    <property type="molecule type" value="Genomic_DNA"/>
</dbReference>
<proteinExistence type="inferred from homology"/>